<dbReference type="Gene3D" id="3.40.50.720">
    <property type="entry name" value="NAD(P)-binding Rossmann-like Domain"/>
    <property type="match status" value="1"/>
</dbReference>
<dbReference type="EMBL" id="JBEPEK010000126">
    <property type="protein sequence ID" value="MER7181587.1"/>
    <property type="molecule type" value="Genomic_DNA"/>
</dbReference>
<dbReference type="InterPro" id="IPR036291">
    <property type="entry name" value="NAD(P)-bd_dom_sf"/>
</dbReference>
<accession>A0ABV1WXU8</accession>
<reference evidence="1 2" key="1">
    <citation type="submission" date="2024-06" db="EMBL/GenBank/DDBJ databases">
        <title>The Natural Products Discovery Center: Release of the First 8490 Sequenced Strains for Exploring Actinobacteria Biosynthetic Diversity.</title>
        <authorList>
            <person name="Kalkreuter E."/>
            <person name="Kautsar S.A."/>
            <person name="Yang D."/>
            <person name="Bader C.D."/>
            <person name="Teijaro C.N."/>
            <person name="Fluegel L."/>
            <person name="Davis C.M."/>
            <person name="Simpson J.R."/>
            <person name="Lauterbach L."/>
            <person name="Steele A.D."/>
            <person name="Gui C."/>
            <person name="Meng S."/>
            <person name="Li G."/>
            <person name="Viehrig K."/>
            <person name="Ye F."/>
            <person name="Su P."/>
            <person name="Kiefer A.F."/>
            <person name="Nichols A."/>
            <person name="Cepeda A.J."/>
            <person name="Yan W."/>
            <person name="Fan B."/>
            <person name="Jiang Y."/>
            <person name="Adhikari A."/>
            <person name="Zheng C.-J."/>
            <person name="Schuster L."/>
            <person name="Cowan T.M."/>
            <person name="Smanski M.J."/>
            <person name="Chevrette M.G."/>
            <person name="De Carvalho L.P.S."/>
            <person name="Shen B."/>
        </authorList>
    </citation>
    <scope>NUCLEOTIDE SEQUENCE [LARGE SCALE GENOMIC DNA]</scope>
    <source>
        <strain evidence="1 2">NPDC000234</strain>
    </source>
</reference>
<gene>
    <name evidence="1" type="ORF">ABT404_19240</name>
</gene>
<dbReference type="PANTHER" id="PTHR13812:SF19">
    <property type="entry name" value="KETIMINE REDUCTASE MU-CRYSTALLIN"/>
    <property type="match status" value="1"/>
</dbReference>
<dbReference type="Pfam" id="PF02423">
    <property type="entry name" value="OCD_Mu_crystall"/>
    <property type="match status" value="1"/>
</dbReference>
<proteinExistence type="predicted"/>
<dbReference type="RefSeq" id="WP_350782502.1">
    <property type="nucleotide sequence ID" value="NZ_JBEPEK010000126.1"/>
</dbReference>
<name>A0ABV1WXU8_9ACTN</name>
<dbReference type="SUPFAM" id="SSF51735">
    <property type="entry name" value="NAD(P)-binding Rossmann-fold domains"/>
    <property type="match status" value="1"/>
</dbReference>
<evidence type="ECO:0000313" key="2">
    <source>
        <dbReference type="Proteomes" id="UP001474181"/>
    </source>
</evidence>
<dbReference type="Gene3D" id="3.30.1780.10">
    <property type="entry name" value="ornithine cyclodeaminase, domain 1"/>
    <property type="match status" value="1"/>
</dbReference>
<protein>
    <submittedName>
        <fullName evidence="1">Ornithine cyclodeaminase</fullName>
    </submittedName>
</protein>
<dbReference type="InterPro" id="IPR023401">
    <property type="entry name" value="ODC_N"/>
</dbReference>
<dbReference type="PIRSF" id="PIRSF001439">
    <property type="entry name" value="CryM"/>
    <property type="match status" value="1"/>
</dbReference>
<organism evidence="1 2">
    <name type="scientific">Streptomyces hyaluromycini</name>
    <dbReference type="NCBI Taxonomy" id="1377993"/>
    <lineage>
        <taxon>Bacteria</taxon>
        <taxon>Bacillati</taxon>
        <taxon>Actinomycetota</taxon>
        <taxon>Actinomycetes</taxon>
        <taxon>Kitasatosporales</taxon>
        <taxon>Streptomycetaceae</taxon>
        <taxon>Streptomyces</taxon>
    </lineage>
</organism>
<evidence type="ECO:0000313" key="1">
    <source>
        <dbReference type="EMBL" id="MER7181587.1"/>
    </source>
</evidence>
<comment type="caution">
    <text evidence="1">The sequence shown here is derived from an EMBL/GenBank/DDBJ whole genome shotgun (WGS) entry which is preliminary data.</text>
</comment>
<dbReference type="Proteomes" id="UP001474181">
    <property type="component" value="Unassembled WGS sequence"/>
</dbReference>
<sequence>MTDSEPALRYLTRAEVIRAAGGLDPVAEVRAALLLHAAGATTLPEEAYLPWTTETGAFARSLALPGALWGDRAAIGLKVINSSLSNPDRGLPRAQGLTMLFDRDTARPTALMEAGHLSALRTSAYTMLSVLTLGRKEPRKVAIIGCGTLGESHARLLAPRLPEAWFALYDQAPERLRAMVGTLDGAGIRCRPAESAKRAVADADVVVTTTTTTASYLPFDWLSPGALVAHVSLDDVRPDVVRRAGLVVVDDWPLVRDDDRRLLGRMYRAGTLLGPDGEGFGTPHDTARRVDGTLADVLAGRRPGRTDPEQIILSNPFGMGILDVALAARVAAIARRDGLGVILPV</sequence>
<dbReference type="InterPro" id="IPR003462">
    <property type="entry name" value="ODC_Mu_crystall"/>
</dbReference>
<keyword evidence="2" id="KW-1185">Reference proteome</keyword>
<dbReference type="PANTHER" id="PTHR13812">
    <property type="entry name" value="KETIMINE REDUCTASE MU-CRYSTALLIN"/>
    <property type="match status" value="1"/>
</dbReference>